<dbReference type="PANTHER" id="PTHR44196">
    <property type="entry name" value="DEHYDROGENASE/REDUCTASE SDR FAMILY MEMBER 7B"/>
    <property type="match status" value="1"/>
</dbReference>
<sequence length="290" mass="30650">MGAAPQHHGAGPQHHGAGPEQHGTGPQHHGAALQLNGAAVVITGGGSGIGAALARRFAGLGAQVVVNDLDTDAARRVAYEIDGLAFSGDVADPDEADRLVDFTWDKLGALDLFCANAGVAHGGDATAPDALWQQAWQVNVMAHVYASRALLPRWLARGHGRFLATVSAAGMLTLLGKAPYAVTKHAAFAYAEWLRATYAHRGVVVQALCPQGVQTPMLARGTGPSRGLLDRTAITPERVADHVVEALAGDRFLILPHPEVATYYARRGEDPDRWLGGMNRLQQKLEQGRP</sequence>
<feature type="region of interest" description="Disordered" evidence="3">
    <location>
        <begin position="1"/>
        <end position="30"/>
    </location>
</feature>
<keyword evidence="5" id="KW-1185">Reference proteome</keyword>
<accession>A0A9Q9MK41</accession>
<dbReference type="AlphaFoldDB" id="A0A9Q9MK41"/>
<dbReference type="InterPro" id="IPR036291">
    <property type="entry name" value="NAD(P)-bd_dom_sf"/>
</dbReference>
<organism evidence="4 5">
    <name type="scientific">Dactylosporangium aurantiacum</name>
    <dbReference type="NCBI Taxonomy" id="35754"/>
    <lineage>
        <taxon>Bacteria</taxon>
        <taxon>Bacillati</taxon>
        <taxon>Actinomycetota</taxon>
        <taxon>Actinomycetes</taxon>
        <taxon>Micromonosporales</taxon>
        <taxon>Micromonosporaceae</taxon>
        <taxon>Dactylosporangium</taxon>
    </lineage>
</organism>
<protein>
    <submittedName>
        <fullName evidence="4">SDR family oxidoreductase</fullName>
    </submittedName>
</protein>
<dbReference type="RefSeq" id="WP_081971414.1">
    <property type="nucleotide sequence ID" value="NZ_CP073767.1"/>
</dbReference>
<proteinExistence type="inferred from homology"/>
<dbReference type="GO" id="GO:0016491">
    <property type="term" value="F:oxidoreductase activity"/>
    <property type="evidence" value="ECO:0007669"/>
    <property type="project" value="UniProtKB-KW"/>
</dbReference>
<dbReference type="OrthoDB" id="210852at2"/>
<keyword evidence="2" id="KW-0560">Oxidoreductase</keyword>
<name>A0A9Q9MK41_9ACTN</name>
<dbReference type="Gene3D" id="3.40.50.720">
    <property type="entry name" value="NAD(P)-binding Rossmann-like Domain"/>
    <property type="match status" value="1"/>
</dbReference>
<dbReference type="Pfam" id="PF00106">
    <property type="entry name" value="adh_short"/>
    <property type="match status" value="1"/>
</dbReference>
<gene>
    <name evidence="4" type="ORF">Daura_38425</name>
</gene>
<dbReference type="InterPro" id="IPR002347">
    <property type="entry name" value="SDR_fam"/>
</dbReference>
<dbReference type="InterPro" id="IPR020904">
    <property type="entry name" value="Sc_DH/Rdtase_CS"/>
</dbReference>
<dbReference type="KEGG" id="daur:Daura_38425"/>
<evidence type="ECO:0000313" key="5">
    <source>
        <dbReference type="Proteomes" id="UP001058003"/>
    </source>
</evidence>
<dbReference type="Proteomes" id="UP001058003">
    <property type="component" value="Chromosome"/>
</dbReference>
<feature type="compositionally biased region" description="Low complexity" evidence="3">
    <location>
        <begin position="1"/>
        <end position="19"/>
    </location>
</feature>
<dbReference type="PROSITE" id="PS00061">
    <property type="entry name" value="ADH_SHORT"/>
    <property type="match status" value="1"/>
</dbReference>
<evidence type="ECO:0000256" key="3">
    <source>
        <dbReference type="SAM" id="MobiDB-lite"/>
    </source>
</evidence>
<evidence type="ECO:0000256" key="2">
    <source>
        <dbReference type="ARBA" id="ARBA00023002"/>
    </source>
</evidence>
<dbReference type="PRINTS" id="PR00081">
    <property type="entry name" value="GDHRDH"/>
</dbReference>
<dbReference type="CDD" id="cd05233">
    <property type="entry name" value="SDR_c"/>
    <property type="match status" value="1"/>
</dbReference>
<dbReference type="PANTHER" id="PTHR44196:SF1">
    <property type="entry name" value="DEHYDROGENASE_REDUCTASE SDR FAMILY MEMBER 7B"/>
    <property type="match status" value="1"/>
</dbReference>
<evidence type="ECO:0000313" key="4">
    <source>
        <dbReference type="EMBL" id="UWZ52482.1"/>
    </source>
</evidence>
<reference evidence="4" key="1">
    <citation type="submission" date="2021-04" db="EMBL/GenBank/DDBJ databases">
        <title>Dactylosporangium aurantiacum NRRL B-8018 full assembly.</title>
        <authorList>
            <person name="Hartkoorn R.C."/>
            <person name="Beaudoing E."/>
            <person name="Hot D."/>
        </authorList>
    </citation>
    <scope>NUCLEOTIDE SEQUENCE</scope>
    <source>
        <strain evidence="4">NRRL B-8018</strain>
    </source>
</reference>
<dbReference type="SUPFAM" id="SSF51735">
    <property type="entry name" value="NAD(P)-binding Rossmann-fold domains"/>
    <property type="match status" value="1"/>
</dbReference>
<dbReference type="GO" id="GO:0016020">
    <property type="term" value="C:membrane"/>
    <property type="evidence" value="ECO:0007669"/>
    <property type="project" value="TreeGrafter"/>
</dbReference>
<comment type="similarity">
    <text evidence="1">Belongs to the short-chain dehydrogenases/reductases (SDR) family.</text>
</comment>
<dbReference type="EMBL" id="CP073767">
    <property type="protein sequence ID" value="UWZ52482.1"/>
    <property type="molecule type" value="Genomic_DNA"/>
</dbReference>
<evidence type="ECO:0000256" key="1">
    <source>
        <dbReference type="ARBA" id="ARBA00006484"/>
    </source>
</evidence>